<dbReference type="AlphaFoldDB" id="A0AAN7VFT3"/>
<protein>
    <submittedName>
        <fullName evidence="1">Uncharacterized protein</fullName>
    </submittedName>
</protein>
<gene>
    <name evidence="1" type="ORF">RI129_002722</name>
</gene>
<dbReference type="EMBL" id="JAVRBK010000002">
    <property type="protein sequence ID" value="KAK5647830.1"/>
    <property type="molecule type" value="Genomic_DNA"/>
</dbReference>
<evidence type="ECO:0000313" key="2">
    <source>
        <dbReference type="Proteomes" id="UP001329430"/>
    </source>
</evidence>
<keyword evidence="2" id="KW-1185">Reference proteome</keyword>
<dbReference type="Proteomes" id="UP001329430">
    <property type="component" value="Chromosome 2"/>
</dbReference>
<comment type="caution">
    <text evidence="1">The sequence shown here is derived from an EMBL/GenBank/DDBJ whole genome shotgun (WGS) entry which is preliminary data.</text>
</comment>
<proteinExistence type="predicted"/>
<accession>A0AAN7VFT3</accession>
<organism evidence="1 2">
    <name type="scientific">Pyrocoelia pectoralis</name>
    <dbReference type="NCBI Taxonomy" id="417401"/>
    <lineage>
        <taxon>Eukaryota</taxon>
        <taxon>Metazoa</taxon>
        <taxon>Ecdysozoa</taxon>
        <taxon>Arthropoda</taxon>
        <taxon>Hexapoda</taxon>
        <taxon>Insecta</taxon>
        <taxon>Pterygota</taxon>
        <taxon>Neoptera</taxon>
        <taxon>Endopterygota</taxon>
        <taxon>Coleoptera</taxon>
        <taxon>Polyphaga</taxon>
        <taxon>Elateriformia</taxon>
        <taxon>Elateroidea</taxon>
        <taxon>Lampyridae</taxon>
        <taxon>Lampyrinae</taxon>
        <taxon>Pyrocoelia</taxon>
    </lineage>
</organism>
<sequence>MEGNCQKFNLIVDENGETIIQDKKILLQDIGTTECIYMALTSEIIEYINLTNYEIHKKENGETKLWTTDNTLFLIDQIKKYDEEFSNGIKKKCLE</sequence>
<name>A0AAN7VFT3_9COLE</name>
<reference evidence="1 2" key="1">
    <citation type="journal article" date="2024" name="Insects">
        <title>An Improved Chromosome-Level Genome Assembly of the Firefly Pyrocoelia pectoralis.</title>
        <authorList>
            <person name="Fu X."/>
            <person name="Meyer-Rochow V.B."/>
            <person name="Ballantyne L."/>
            <person name="Zhu X."/>
        </authorList>
    </citation>
    <scope>NUCLEOTIDE SEQUENCE [LARGE SCALE GENOMIC DNA]</scope>
    <source>
        <strain evidence="1">XCY_ONT2</strain>
    </source>
</reference>
<evidence type="ECO:0000313" key="1">
    <source>
        <dbReference type="EMBL" id="KAK5647830.1"/>
    </source>
</evidence>